<protein>
    <submittedName>
        <fullName evidence="1">Uncharacterized protein</fullName>
    </submittedName>
</protein>
<evidence type="ECO:0000313" key="2">
    <source>
        <dbReference type="Proteomes" id="UP000184474"/>
    </source>
</evidence>
<keyword evidence="2" id="KW-1185">Reference proteome</keyword>
<proteinExistence type="predicted"/>
<reference evidence="2" key="1">
    <citation type="submission" date="2016-11" db="EMBL/GenBank/DDBJ databases">
        <authorList>
            <person name="Varghese N."/>
            <person name="Submissions S."/>
        </authorList>
    </citation>
    <scope>NUCLEOTIDE SEQUENCE [LARGE SCALE GENOMIC DNA]</scope>
    <source>
        <strain evidence="2">DSM 26134</strain>
    </source>
</reference>
<dbReference type="Proteomes" id="UP000184474">
    <property type="component" value="Unassembled WGS sequence"/>
</dbReference>
<gene>
    <name evidence="1" type="ORF">SAMN04488028_101142</name>
</gene>
<accession>A0A1M6JCW4</accession>
<dbReference type="EMBL" id="FRAA01000001">
    <property type="protein sequence ID" value="SHJ44555.1"/>
    <property type="molecule type" value="Genomic_DNA"/>
</dbReference>
<organism evidence="1 2">
    <name type="scientific">Reichenbachiella agariperforans</name>
    <dbReference type="NCBI Taxonomy" id="156994"/>
    <lineage>
        <taxon>Bacteria</taxon>
        <taxon>Pseudomonadati</taxon>
        <taxon>Bacteroidota</taxon>
        <taxon>Cytophagia</taxon>
        <taxon>Cytophagales</taxon>
        <taxon>Reichenbachiellaceae</taxon>
        <taxon>Reichenbachiella</taxon>
    </lineage>
</organism>
<evidence type="ECO:0000313" key="1">
    <source>
        <dbReference type="EMBL" id="SHJ44555.1"/>
    </source>
</evidence>
<name>A0A1M6JCW4_REIAG</name>
<dbReference type="AlphaFoldDB" id="A0A1M6JCW4"/>
<sequence>MNLESRSNPRSLPQKYGAIHVKQHKISYTGSTVKKKADI</sequence>